<name>A0A5B7IVE4_PORTR</name>
<dbReference type="Proteomes" id="UP000324222">
    <property type="component" value="Unassembled WGS sequence"/>
</dbReference>
<sequence length="23" mass="2599">MEEIDLAIQDVKQAIEKLIGRSV</sequence>
<organism evidence="1 2">
    <name type="scientific">Portunus trituberculatus</name>
    <name type="common">Swimming crab</name>
    <name type="synonym">Neptunus trituberculatus</name>
    <dbReference type="NCBI Taxonomy" id="210409"/>
    <lineage>
        <taxon>Eukaryota</taxon>
        <taxon>Metazoa</taxon>
        <taxon>Ecdysozoa</taxon>
        <taxon>Arthropoda</taxon>
        <taxon>Crustacea</taxon>
        <taxon>Multicrustacea</taxon>
        <taxon>Malacostraca</taxon>
        <taxon>Eumalacostraca</taxon>
        <taxon>Eucarida</taxon>
        <taxon>Decapoda</taxon>
        <taxon>Pleocyemata</taxon>
        <taxon>Brachyura</taxon>
        <taxon>Eubrachyura</taxon>
        <taxon>Portunoidea</taxon>
        <taxon>Portunidae</taxon>
        <taxon>Portuninae</taxon>
        <taxon>Portunus</taxon>
    </lineage>
</organism>
<comment type="caution">
    <text evidence="1">The sequence shown here is derived from an EMBL/GenBank/DDBJ whole genome shotgun (WGS) entry which is preliminary data.</text>
</comment>
<keyword evidence="2" id="KW-1185">Reference proteome</keyword>
<gene>
    <name evidence="1" type="ORF">E2C01_081284</name>
</gene>
<dbReference type="AlphaFoldDB" id="A0A5B7IVE4"/>
<evidence type="ECO:0000313" key="1">
    <source>
        <dbReference type="EMBL" id="MPC86455.1"/>
    </source>
</evidence>
<protein>
    <submittedName>
        <fullName evidence="1">Uncharacterized protein</fullName>
    </submittedName>
</protein>
<evidence type="ECO:0000313" key="2">
    <source>
        <dbReference type="Proteomes" id="UP000324222"/>
    </source>
</evidence>
<accession>A0A5B7IVE4</accession>
<dbReference type="EMBL" id="VSRR010071506">
    <property type="protein sequence ID" value="MPC86455.1"/>
    <property type="molecule type" value="Genomic_DNA"/>
</dbReference>
<reference evidence="1 2" key="1">
    <citation type="submission" date="2019-05" db="EMBL/GenBank/DDBJ databases">
        <title>Another draft genome of Portunus trituberculatus and its Hox gene families provides insights of decapod evolution.</title>
        <authorList>
            <person name="Jeong J.-H."/>
            <person name="Song I."/>
            <person name="Kim S."/>
            <person name="Choi T."/>
            <person name="Kim D."/>
            <person name="Ryu S."/>
            <person name="Kim W."/>
        </authorList>
    </citation>
    <scope>NUCLEOTIDE SEQUENCE [LARGE SCALE GENOMIC DNA]</scope>
    <source>
        <tissue evidence="1">Muscle</tissue>
    </source>
</reference>
<proteinExistence type="predicted"/>